<evidence type="ECO:0000313" key="1">
    <source>
        <dbReference type="EMBL" id="CEI41159.1"/>
    </source>
</evidence>
<organism evidence="1 2">
    <name type="scientific">Fusarium venenatum</name>
    <dbReference type="NCBI Taxonomy" id="56646"/>
    <lineage>
        <taxon>Eukaryota</taxon>
        <taxon>Fungi</taxon>
        <taxon>Dikarya</taxon>
        <taxon>Ascomycota</taxon>
        <taxon>Pezizomycotina</taxon>
        <taxon>Sordariomycetes</taxon>
        <taxon>Hypocreomycetidae</taxon>
        <taxon>Hypocreales</taxon>
        <taxon>Nectriaceae</taxon>
        <taxon>Fusarium</taxon>
    </lineage>
</organism>
<proteinExistence type="predicted"/>
<dbReference type="AlphaFoldDB" id="A0A2L2TK54"/>
<evidence type="ECO:0000313" key="2">
    <source>
        <dbReference type="Proteomes" id="UP000245910"/>
    </source>
</evidence>
<protein>
    <submittedName>
        <fullName evidence="1">Uncharacterized protein</fullName>
    </submittedName>
</protein>
<accession>A0A2L2TK54</accession>
<dbReference type="Proteomes" id="UP000245910">
    <property type="component" value="Chromosome IIII"/>
</dbReference>
<name>A0A2L2TK54_9HYPO</name>
<sequence length="80" mass="9252">MSCSVMGLASPLRSVKQQYQSYGERIRVAPAASWKFLRDDEPVILMGLFPRNLAKFQGPWHQPRGKVYDEALDKHFDRDN</sequence>
<keyword evidence="2" id="KW-1185">Reference proteome</keyword>
<dbReference type="EMBL" id="LN649232">
    <property type="protein sequence ID" value="CEI41159.1"/>
    <property type="molecule type" value="Genomic_DNA"/>
</dbReference>
<reference evidence="2" key="1">
    <citation type="submission" date="2014-10" db="EMBL/GenBank/DDBJ databases">
        <authorList>
            <person name="King R."/>
        </authorList>
    </citation>
    <scope>NUCLEOTIDE SEQUENCE [LARGE SCALE GENOMIC DNA]</scope>
    <source>
        <strain evidence="2">A3/5</strain>
    </source>
</reference>